<dbReference type="EMBL" id="JAKVPY010000016">
    <property type="protein sequence ID" value="MCH4564185.1"/>
    <property type="molecule type" value="Genomic_DNA"/>
</dbReference>
<comment type="caution">
    <text evidence="3">The sequence shown here is derived from an EMBL/GenBank/DDBJ whole genome shotgun (WGS) entry which is preliminary data.</text>
</comment>
<protein>
    <submittedName>
        <fullName evidence="3">Thiol:disulfide interchange protein</fullName>
    </submittedName>
</protein>
<gene>
    <name evidence="3" type="ORF">MKP05_13795</name>
</gene>
<dbReference type="InterPro" id="IPR036929">
    <property type="entry name" value="DsbDN_sf"/>
</dbReference>
<sequence length="180" mass="19639">MKTAFAFLLVLLFIATPVSARGEFPVGRDKSNPFSDPVQGRFLPAKEAFRASAWRDDERVYVGFINAEDYYLHRHQFALDSRDPGVSFAELALPPGELMVHASLGEIHVFYDRVVFSAPIEASDAATEPLTITVTFQGCSDQGLCYPPEQIELEALYGSPPAAFTTSPSHDTADGPKGAL</sequence>
<dbReference type="PANTHER" id="PTHR32234:SF0">
    <property type="entry name" value="THIOL:DISULFIDE INTERCHANGE PROTEIN DSBD"/>
    <property type="match status" value="1"/>
</dbReference>
<feature type="domain" description="Thiol:disulfide interchange protein DsbD N-terminal" evidence="2">
    <location>
        <begin position="40"/>
        <end position="150"/>
    </location>
</feature>
<dbReference type="PANTHER" id="PTHR32234">
    <property type="entry name" value="THIOL:DISULFIDE INTERCHANGE PROTEIN DSBD"/>
    <property type="match status" value="1"/>
</dbReference>
<evidence type="ECO:0000259" key="2">
    <source>
        <dbReference type="Pfam" id="PF11412"/>
    </source>
</evidence>
<feature type="chain" id="PRO_5046348758" evidence="1">
    <location>
        <begin position="21"/>
        <end position="180"/>
    </location>
</feature>
<keyword evidence="1" id="KW-0732">Signal</keyword>
<reference evidence="3 4" key="1">
    <citation type="submission" date="2022-02" db="EMBL/GenBank/DDBJ databases">
        <title>Halomonas fukangensis sp. nov., a halophilic bacterium isolated from a bulk soil of Kalidium foliatum at Fukang.</title>
        <authorList>
            <person name="Huang Y."/>
        </authorList>
    </citation>
    <scope>NUCLEOTIDE SEQUENCE [LARGE SCALE GENOMIC DNA]</scope>
    <source>
        <strain evidence="3 4">EGI 63088</strain>
    </source>
</reference>
<dbReference type="RefSeq" id="WP_240568811.1">
    <property type="nucleotide sequence ID" value="NZ_JAKVPY010000016.1"/>
</dbReference>
<dbReference type="InterPro" id="IPR028250">
    <property type="entry name" value="DsbDN"/>
</dbReference>
<proteinExistence type="predicted"/>
<evidence type="ECO:0000256" key="1">
    <source>
        <dbReference type="SAM" id="SignalP"/>
    </source>
</evidence>
<dbReference type="SUPFAM" id="SSF74863">
    <property type="entry name" value="Thiol:disulfide interchange protein DsbD, N-terminal domain (DsbD-alpha)"/>
    <property type="match status" value="1"/>
</dbReference>
<keyword evidence="4" id="KW-1185">Reference proteome</keyword>
<dbReference type="Pfam" id="PF11412">
    <property type="entry name" value="DsbD_N"/>
    <property type="match status" value="1"/>
</dbReference>
<evidence type="ECO:0000313" key="4">
    <source>
        <dbReference type="Proteomes" id="UP001202117"/>
    </source>
</evidence>
<evidence type="ECO:0000313" key="3">
    <source>
        <dbReference type="EMBL" id="MCH4564185.1"/>
    </source>
</evidence>
<dbReference type="Proteomes" id="UP001202117">
    <property type="component" value="Unassembled WGS sequence"/>
</dbReference>
<dbReference type="Gene3D" id="2.60.40.1250">
    <property type="entry name" value="Thiol:disulfide interchange protein DsbD, N-terminal domain"/>
    <property type="match status" value="1"/>
</dbReference>
<organism evidence="3 4">
    <name type="scientific">Halomonas flagellata</name>
    <dbReference type="NCBI Taxonomy" id="2920385"/>
    <lineage>
        <taxon>Bacteria</taxon>
        <taxon>Pseudomonadati</taxon>
        <taxon>Pseudomonadota</taxon>
        <taxon>Gammaproteobacteria</taxon>
        <taxon>Oceanospirillales</taxon>
        <taxon>Halomonadaceae</taxon>
        <taxon>Halomonas</taxon>
    </lineage>
</organism>
<accession>A0ABS9RWF4</accession>
<name>A0ABS9RWF4_9GAMM</name>
<feature type="signal peptide" evidence="1">
    <location>
        <begin position="1"/>
        <end position="20"/>
    </location>
</feature>